<gene>
    <name evidence="10" type="ORF">AJ80_01357</name>
</gene>
<feature type="transmembrane region" description="Helical" evidence="8">
    <location>
        <begin position="204"/>
        <end position="224"/>
    </location>
</feature>
<dbReference type="InterPro" id="IPR051788">
    <property type="entry name" value="MFS_Transporter"/>
</dbReference>
<evidence type="ECO:0000256" key="1">
    <source>
        <dbReference type="ARBA" id="ARBA00004127"/>
    </source>
</evidence>
<name>A0A2B7Z155_POLH7</name>
<feature type="transmembrane region" description="Helical" evidence="8">
    <location>
        <begin position="436"/>
        <end position="459"/>
    </location>
</feature>
<dbReference type="InterPro" id="IPR011701">
    <property type="entry name" value="MFS"/>
</dbReference>
<comment type="caution">
    <text evidence="10">The sequence shown here is derived from an EMBL/GenBank/DDBJ whole genome shotgun (WGS) entry which is preliminary data.</text>
</comment>
<evidence type="ECO:0000256" key="3">
    <source>
        <dbReference type="ARBA" id="ARBA00022448"/>
    </source>
</evidence>
<feature type="transmembrane region" description="Helical" evidence="8">
    <location>
        <begin position="85"/>
        <end position="105"/>
    </location>
</feature>
<evidence type="ECO:0000256" key="4">
    <source>
        <dbReference type="ARBA" id="ARBA00022692"/>
    </source>
</evidence>
<evidence type="ECO:0000313" key="11">
    <source>
        <dbReference type="Proteomes" id="UP000224634"/>
    </source>
</evidence>
<feature type="transmembrane region" description="Helical" evidence="8">
    <location>
        <begin position="169"/>
        <end position="192"/>
    </location>
</feature>
<dbReference type="OrthoDB" id="413079at2759"/>
<evidence type="ECO:0000256" key="7">
    <source>
        <dbReference type="SAM" id="MobiDB-lite"/>
    </source>
</evidence>
<dbReference type="InterPro" id="IPR020846">
    <property type="entry name" value="MFS_dom"/>
</dbReference>
<evidence type="ECO:0000313" key="10">
    <source>
        <dbReference type="EMBL" id="PGH26973.1"/>
    </source>
</evidence>
<accession>A0A2B7Z155</accession>
<feature type="domain" description="Major facilitator superfamily (MFS) profile" evidence="9">
    <location>
        <begin position="80"/>
        <end position="492"/>
    </location>
</feature>
<dbReference type="FunFam" id="1.20.1250.20:FF:000308">
    <property type="entry name" value="MFS efflux transporter"/>
    <property type="match status" value="1"/>
</dbReference>
<dbReference type="Proteomes" id="UP000224634">
    <property type="component" value="Unassembled WGS sequence"/>
</dbReference>
<proteinExistence type="inferred from homology"/>
<dbReference type="EMBL" id="PDNA01000011">
    <property type="protein sequence ID" value="PGH26973.1"/>
    <property type="molecule type" value="Genomic_DNA"/>
</dbReference>
<dbReference type="SUPFAM" id="SSF103473">
    <property type="entry name" value="MFS general substrate transporter"/>
    <property type="match status" value="1"/>
</dbReference>
<dbReference type="InterPro" id="IPR036259">
    <property type="entry name" value="MFS_trans_sf"/>
</dbReference>
<dbReference type="PANTHER" id="PTHR23514:SF3">
    <property type="entry name" value="BYPASS OF STOP CODON PROTEIN 6"/>
    <property type="match status" value="1"/>
</dbReference>
<organism evidence="10 11">
    <name type="scientific">Polytolypa hystricis (strain UAMH7299)</name>
    <dbReference type="NCBI Taxonomy" id="1447883"/>
    <lineage>
        <taxon>Eukaryota</taxon>
        <taxon>Fungi</taxon>
        <taxon>Dikarya</taxon>
        <taxon>Ascomycota</taxon>
        <taxon>Pezizomycotina</taxon>
        <taxon>Eurotiomycetes</taxon>
        <taxon>Eurotiomycetidae</taxon>
        <taxon>Onygenales</taxon>
        <taxon>Onygenales incertae sedis</taxon>
        <taxon>Polytolypa</taxon>
    </lineage>
</organism>
<dbReference type="GO" id="GO:0016020">
    <property type="term" value="C:membrane"/>
    <property type="evidence" value="ECO:0007669"/>
    <property type="project" value="TreeGrafter"/>
</dbReference>
<feature type="compositionally biased region" description="Polar residues" evidence="7">
    <location>
        <begin position="31"/>
        <end position="50"/>
    </location>
</feature>
<evidence type="ECO:0000256" key="6">
    <source>
        <dbReference type="ARBA" id="ARBA00023136"/>
    </source>
</evidence>
<comment type="subcellular location">
    <subcellularLocation>
        <location evidence="1">Endomembrane system</location>
        <topology evidence="1">Multi-pass membrane protein</topology>
    </subcellularLocation>
</comment>
<dbReference type="STRING" id="1447883.A0A2B7Z155"/>
<feature type="transmembrane region" description="Helical" evidence="8">
    <location>
        <begin position="145"/>
        <end position="163"/>
    </location>
</feature>
<dbReference type="Gene3D" id="1.20.1250.20">
    <property type="entry name" value="MFS general substrate transporter like domains"/>
    <property type="match status" value="2"/>
</dbReference>
<dbReference type="GO" id="GO:0022857">
    <property type="term" value="F:transmembrane transporter activity"/>
    <property type="evidence" value="ECO:0007669"/>
    <property type="project" value="InterPro"/>
</dbReference>
<dbReference type="PROSITE" id="PS50850">
    <property type="entry name" value="MFS"/>
    <property type="match status" value="1"/>
</dbReference>
<keyword evidence="3" id="KW-0813">Transport</keyword>
<dbReference type="FunFam" id="1.20.1250.20:FF:000286">
    <property type="entry name" value="MFS efflux transporter"/>
    <property type="match status" value="1"/>
</dbReference>
<feature type="transmembrane region" description="Helical" evidence="8">
    <location>
        <begin position="379"/>
        <end position="396"/>
    </location>
</feature>
<feature type="transmembrane region" description="Helical" evidence="8">
    <location>
        <begin position="236"/>
        <end position="257"/>
    </location>
</feature>
<evidence type="ECO:0000256" key="8">
    <source>
        <dbReference type="SAM" id="Phobius"/>
    </source>
</evidence>
<comment type="similarity">
    <text evidence="2">Belongs to the major facilitator superfamily.</text>
</comment>
<feature type="region of interest" description="Disordered" evidence="7">
    <location>
        <begin position="1"/>
        <end position="67"/>
    </location>
</feature>
<reference evidence="10 11" key="1">
    <citation type="submission" date="2017-10" db="EMBL/GenBank/DDBJ databases">
        <title>Comparative genomics in systemic dimorphic fungi from Ajellomycetaceae.</title>
        <authorList>
            <person name="Munoz J.F."/>
            <person name="Mcewen J.G."/>
            <person name="Clay O.K."/>
            <person name="Cuomo C.A."/>
        </authorList>
    </citation>
    <scope>NUCLEOTIDE SEQUENCE [LARGE SCALE GENOMIC DNA]</scope>
    <source>
        <strain evidence="10 11">UAMH7299</strain>
    </source>
</reference>
<evidence type="ECO:0000256" key="5">
    <source>
        <dbReference type="ARBA" id="ARBA00022989"/>
    </source>
</evidence>
<evidence type="ECO:0000259" key="9">
    <source>
        <dbReference type="PROSITE" id="PS50850"/>
    </source>
</evidence>
<keyword evidence="6 8" id="KW-0472">Membrane</keyword>
<feature type="transmembrane region" description="Helical" evidence="8">
    <location>
        <begin position="465"/>
        <end position="485"/>
    </location>
</feature>
<dbReference type="AlphaFoldDB" id="A0A2B7Z155"/>
<keyword evidence="11" id="KW-1185">Reference proteome</keyword>
<feature type="transmembrane region" description="Helical" evidence="8">
    <location>
        <begin position="309"/>
        <end position="332"/>
    </location>
</feature>
<feature type="transmembrane region" description="Helical" evidence="8">
    <location>
        <begin position="111"/>
        <end position="133"/>
    </location>
</feature>
<dbReference type="GO" id="GO:0012505">
    <property type="term" value="C:endomembrane system"/>
    <property type="evidence" value="ECO:0007669"/>
    <property type="project" value="UniProtKB-SubCell"/>
</dbReference>
<dbReference type="Pfam" id="PF07690">
    <property type="entry name" value="MFS_1"/>
    <property type="match status" value="1"/>
</dbReference>
<feature type="transmembrane region" description="Helical" evidence="8">
    <location>
        <begin position="402"/>
        <end position="424"/>
    </location>
</feature>
<feature type="transmembrane region" description="Helical" evidence="8">
    <location>
        <begin position="344"/>
        <end position="367"/>
    </location>
</feature>
<protein>
    <recommendedName>
        <fullName evidence="9">Major facilitator superfamily (MFS) profile domain-containing protein</fullName>
    </recommendedName>
</protein>
<keyword evidence="4 8" id="KW-0812">Transmembrane</keyword>
<keyword evidence="5 8" id="KW-1133">Transmembrane helix</keyword>
<dbReference type="PANTHER" id="PTHR23514">
    <property type="entry name" value="BYPASS OF STOP CODON PROTEIN 6"/>
    <property type="match status" value="1"/>
</dbReference>
<evidence type="ECO:0000256" key="2">
    <source>
        <dbReference type="ARBA" id="ARBA00008335"/>
    </source>
</evidence>
<sequence>MELQRIQTPCPAAAGTSSRPQSIVEPPSGKGSISATITQPLGTDSTSQTISHDDGGEQQPPLTAASVPERWNQSRRNVLRFLSTNYSFIILGVNDAAYGALIPYLETYYQVSYTVISLIFLSPLVGYVTSALTNNMIHMRFGQRGAAILGPSAHLLAYIVIAVHPPYPVLVVAFIAAGFGNGIADAAWNAWIGAMVNANELLGFLHGFYGLGAMLSPLIATTLITKANWQWFEFYYLVVGAAFLELVFMAASFWNATGAEYRETHQRTAAVGDGRQLAPEGQKDVKKIERFFTKLIGRGRTAEAIRSKVTWLCSVFLIAYVGIEVALGGWIVTFMINIRHGSPFASGMVSTGFWAGITVGRVILGFVTPRLFRSEKQAVAAYLIASVALELLFWLVPQFHVSAVMVSLLGFFLGPMFPAAIVVATKLLPKHIHVSAIGFAAALGASGACILPFAVGAIAQVKGVWVMQPIVLAILVVAFGIWLCLPSLSKKKH</sequence>